<keyword evidence="2" id="KW-1185">Reference proteome</keyword>
<reference evidence="1" key="1">
    <citation type="journal article" date="2020" name="Stud. Mycol.">
        <title>101 Dothideomycetes genomes: a test case for predicting lifestyles and emergence of pathogens.</title>
        <authorList>
            <person name="Haridas S."/>
            <person name="Albert R."/>
            <person name="Binder M."/>
            <person name="Bloem J."/>
            <person name="Labutti K."/>
            <person name="Salamov A."/>
            <person name="Andreopoulos B."/>
            <person name="Baker S."/>
            <person name="Barry K."/>
            <person name="Bills G."/>
            <person name="Bluhm B."/>
            <person name="Cannon C."/>
            <person name="Castanera R."/>
            <person name="Culley D."/>
            <person name="Daum C."/>
            <person name="Ezra D."/>
            <person name="Gonzalez J."/>
            <person name="Henrissat B."/>
            <person name="Kuo A."/>
            <person name="Liang C."/>
            <person name="Lipzen A."/>
            <person name="Lutzoni F."/>
            <person name="Magnuson J."/>
            <person name="Mondo S."/>
            <person name="Nolan M."/>
            <person name="Ohm R."/>
            <person name="Pangilinan J."/>
            <person name="Park H.-J."/>
            <person name="Ramirez L."/>
            <person name="Alfaro M."/>
            <person name="Sun H."/>
            <person name="Tritt A."/>
            <person name="Yoshinaga Y."/>
            <person name="Zwiers L.-H."/>
            <person name="Turgeon B."/>
            <person name="Goodwin S."/>
            <person name="Spatafora J."/>
            <person name="Crous P."/>
            <person name="Grigoriev I."/>
        </authorList>
    </citation>
    <scope>NUCLEOTIDE SEQUENCE</scope>
    <source>
        <strain evidence="1">CBS 122368</strain>
    </source>
</reference>
<protein>
    <submittedName>
        <fullName evidence="1">Uncharacterized protein</fullName>
    </submittedName>
</protein>
<organism evidence="1 2">
    <name type="scientific">Trematosphaeria pertusa</name>
    <dbReference type="NCBI Taxonomy" id="390896"/>
    <lineage>
        <taxon>Eukaryota</taxon>
        <taxon>Fungi</taxon>
        <taxon>Dikarya</taxon>
        <taxon>Ascomycota</taxon>
        <taxon>Pezizomycotina</taxon>
        <taxon>Dothideomycetes</taxon>
        <taxon>Pleosporomycetidae</taxon>
        <taxon>Pleosporales</taxon>
        <taxon>Massarineae</taxon>
        <taxon>Trematosphaeriaceae</taxon>
        <taxon>Trematosphaeria</taxon>
    </lineage>
</organism>
<gene>
    <name evidence="1" type="ORF">BU26DRAFT_61571</name>
</gene>
<evidence type="ECO:0000313" key="2">
    <source>
        <dbReference type="Proteomes" id="UP000800094"/>
    </source>
</evidence>
<sequence length="149" mass="17252">MDACGEHGPAINNRRAPPQLIRKAVRTGDTSNTICLRIPFHYCSPKFVGIEHRYRVVCYASTAPRQTRPCNREWLTASTRRPSFRFHQPRYLRTDADIGTSWPHVSGVKESSYAIIIRVQQEEFEAPEVAVCIPHRQRTKTAYMRTRRP</sequence>
<dbReference type="RefSeq" id="XP_033681078.1">
    <property type="nucleotide sequence ID" value="XM_033836107.1"/>
</dbReference>
<dbReference type="GeneID" id="54589437"/>
<proteinExistence type="predicted"/>
<name>A0A6A6I696_9PLEO</name>
<evidence type="ECO:0000313" key="1">
    <source>
        <dbReference type="EMBL" id="KAF2246074.1"/>
    </source>
</evidence>
<dbReference type="AlphaFoldDB" id="A0A6A6I696"/>
<dbReference type="Proteomes" id="UP000800094">
    <property type="component" value="Unassembled WGS sequence"/>
</dbReference>
<dbReference type="EMBL" id="ML987199">
    <property type="protein sequence ID" value="KAF2246074.1"/>
    <property type="molecule type" value="Genomic_DNA"/>
</dbReference>
<accession>A0A6A6I696</accession>